<protein>
    <submittedName>
        <fullName evidence="1">CoA biosynthesis protein CoaBC</fullName>
    </submittedName>
</protein>
<comment type="caution">
    <text evidence="1">The sequence shown here is derived from an EMBL/GenBank/DDBJ whole genome shotgun (WGS) entry which is preliminary data.</text>
</comment>
<proteinExistence type="predicted"/>
<reference evidence="1 2" key="1">
    <citation type="journal article" date="2021" name="Pathogens">
        <title>Isolation and Characterization of Kingella bonacorsii sp. nov., A Novel Kingella Species Detected in a Stable Periodontitis Subject.</title>
        <authorList>
            <person name="Antezack A."/>
            <person name="Boxberger M."/>
            <person name="Rolland C."/>
            <person name="Monnet-Corti V."/>
            <person name="La Scola B."/>
        </authorList>
    </citation>
    <scope>NUCLEOTIDE SEQUENCE [LARGE SCALE GENOMIC DNA]</scope>
    <source>
        <strain evidence="1 2">Marseille-Q4569</strain>
    </source>
</reference>
<dbReference type="EMBL" id="JAEHNZ010000001">
    <property type="protein sequence ID" value="MBK0395457.1"/>
    <property type="molecule type" value="Genomic_DNA"/>
</dbReference>
<dbReference type="Proteomes" id="UP000614058">
    <property type="component" value="Unassembled WGS sequence"/>
</dbReference>
<sequence>MSKKLLFTVSDSTPLPELYRRLVQAIDLLEQHIGYAHKRALPTVKQAIDHMRRFVSGELGTDEGAKLWFKKLTKLAEEVGDMTPEQSAYVLAAAEVGHAASHMGHVNMALSRGGRTEADAEYVKLQTAYVNFAFKGVDEFLVLADGKIQPNFAFNDETVAA</sequence>
<evidence type="ECO:0000313" key="1">
    <source>
        <dbReference type="EMBL" id="MBK0395457.1"/>
    </source>
</evidence>
<name>A0ABS1BR94_9NEIS</name>
<accession>A0ABS1BR94</accession>
<dbReference type="RefSeq" id="WP_200521540.1">
    <property type="nucleotide sequence ID" value="NZ_JAEHNZ010000001.1"/>
</dbReference>
<organism evidence="1 2">
    <name type="scientific">Kingella bonacorsii</name>
    <dbReference type="NCBI Taxonomy" id="2796361"/>
    <lineage>
        <taxon>Bacteria</taxon>
        <taxon>Pseudomonadati</taxon>
        <taxon>Pseudomonadota</taxon>
        <taxon>Betaproteobacteria</taxon>
        <taxon>Neisseriales</taxon>
        <taxon>Neisseriaceae</taxon>
        <taxon>Kingella</taxon>
    </lineage>
</organism>
<keyword evidence="2" id="KW-1185">Reference proteome</keyword>
<gene>
    <name evidence="1" type="ORF">JDW22_02355</name>
</gene>
<evidence type="ECO:0000313" key="2">
    <source>
        <dbReference type="Proteomes" id="UP000614058"/>
    </source>
</evidence>